<feature type="compositionally biased region" description="Low complexity" evidence="1">
    <location>
        <begin position="130"/>
        <end position="142"/>
    </location>
</feature>
<reference evidence="3" key="1">
    <citation type="submission" date="2013-09" db="EMBL/GenBank/DDBJ databases">
        <title>Corchorus olitorius genome sequencing.</title>
        <authorList>
            <person name="Alam M."/>
            <person name="Haque M.S."/>
            <person name="Islam M.S."/>
            <person name="Emdad E.M."/>
            <person name="Islam M.M."/>
            <person name="Ahmed B."/>
            <person name="Halim A."/>
            <person name="Hossen Q.M.M."/>
            <person name="Hossain M.Z."/>
            <person name="Ahmed R."/>
            <person name="Khan M.M."/>
            <person name="Islam R."/>
            <person name="Rashid M.M."/>
            <person name="Khan S.A."/>
            <person name="Rahman M.S."/>
            <person name="Alam M."/>
            <person name="Yahiya A.S."/>
            <person name="Khan M.S."/>
            <person name="Azam M.S."/>
            <person name="Haque T."/>
            <person name="Lashkar M.Z.H."/>
            <person name="Akhand A.I."/>
            <person name="Morshed G."/>
            <person name="Roy S."/>
            <person name="Uddin K.S."/>
            <person name="Rabeya T."/>
            <person name="Hossain A.S."/>
            <person name="Chowdhury A."/>
            <person name="Snigdha A.R."/>
            <person name="Mortoza M.S."/>
            <person name="Matin S.A."/>
            <person name="Hoque S.M.E."/>
            <person name="Islam M.K."/>
            <person name="Roy D.K."/>
            <person name="Haider R."/>
            <person name="Moosa M.M."/>
            <person name="Elias S.M."/>
            <person name="Hasan A.M."/>
            <person name="Jahan S."/>
            <person name="Shafiuddin M."/>
            <person name="Mahmood N."/>
            <person name="Shommy N.S."/>
        </authorList>
    </citation>
    <scope>NUCLEOTIDE SEQUENCE [LARGE SCALE GENOMIC DNA]</scope>
    <source>
        <strain evidence="3">cv. O-4</strain>
    </source>
</reference>
<keyword evidence="3" id="KW-1185">Reference proteome</keyword>
<organism evidence="2 3">
    <name type="scientific">Corchorus olitorius</name>
    <dbReference type="NCBI Taxonomy" id="93759"/>
    <lineage>
        <taxon>Eukaryota</taxon>
        <taxon>Viridiplantae</taxon>
        <taxon>Streptophyta</taxon>
        <taxon>Embryophyta</taxon>
        <taxon>Tracheophyta</taxon>
        <taxon>Spermatophyta</taxon>
        <taxon>Magnoliopsida</taxon>
        <taxon>eudicotyledons</taxon>
        <taxon>Gunneridae</taxon>
        <taxon>Pentapetalae</taxon>
        <taxon>rosids</taxon>
        <taxon>malvids</taxon>
        <taxon>Malvales</taxon>
        <taxon>Malvaceae</taxon>
        <taxon>Grewioideae</taxon>
        <taxon>Apeibeae</taxon>
        <taxon>Corchorus</taxon>
    </lineage>
</organism>
<evidence type="ECO:0000313" key="3">
    <source>
        <dbReference type="Proteomes" id="UP000187203"/>
    </source>
</evidence>
<sequence>MQCTVYDQGKDGPKEGRAKMRTRSPHITNRIPSLYEYSEELTITLDRLVSGAYSISRLEETEGQKEGLARIARVTPRRDKSVGLTAYEVLPLRKARAQPDERIHTNIYSFEIRNLNSSGCPSREEEDEGSNSSSIGSLKGSS</sequence>
<gene>
    <name evidence="2" type="ORF">COLO4_00247</name>
</gene>
<feature type="region of interest" description="Disordered" evidence="1">
    <location>
        <begin position="115"/>
        <end position="142"/>
    </location>
</feature>
<dbReference type="EMBL" id="AWUE01001775">
    <property type="protein sequence ID" value="OMP14151.1"/>
    <property type="molecule type" value="Genomic_DNA"/>
</dbReference>
<name>A0A1R3L490_9ROSI</name>
<dbReference type="Proteomes" id="UP000187203">
    <property type="component" value="Unassembled WGS sequence"/>
</dbReference>
<dbReference type="AlphaFoldDB" id="A0A1R3L490"/>
<accession>A0A1R3L490</accession>
<comment type="caution">
    <text evidence="2">The sequence shown here is derived from an EMBL/GenBank/DDBJ whole genome shotgun (WGS) entry which is preliminary data.</text>
</comment>
<evidence type="ECO:0000256" key="1">
    <source>
        <dbReference type="SAM" id="MobiDB-lite"/>
    </source>
</evidence>
<feature type="region of interest" description="Disordered" evidence="1">
    <location>
        <begin position="1"/>
        <end position="23"/>
    </location>
</feature>
<proteinExistence type="predicted"/>
<protein>
    <submittedName>
        <fullName evidence="2">Uncharacterized protein</fullName>
    </submittedName>
</protein>
<evidence type="ECO:0000313" key="2">
    <source>
        <dbReference type="EMBL" id="OMP14151.1"/>
    </source>
</evidence>
<feature type="compositionally biased region" description="Basic and acidic residues" evidence="1">
    <location>
        <begin position="8"/>
        <end position="18"/>
    </location>
</feature>